<dbReference type="GO" id="GO:0004553">
    <property type="term" value="F:hydrolase activity, hydrolyzing O-glycosyl compounds"/>
    <property type="evidence" value="ECO:0007669"/>
    <property type="project" value="InterPro"/>
</dbReference>
<sequence>MRVYLFIIIFSIILIFFCTPLRLEKPLTPSFIMKPLPQKTSLNQGRYLGKFKVSFYWIVEEEYYTGKRKVPLYLEDGRLLGYFPIDFVKDFKIESCAKLRDGRIISYLKKKDKVKIVDKPLGYGFKLTPLKSIAVDSNFIKLGSILYIPNIFGLKINEKESHNGIFYAHDIGSEIKGRKIDIFLGYKHNHHSFKNAGIKHGMEVDVYLLE</sequence>
<feature type="domain" description="3D" evidence="2">
    <location>
        <begin position="131"/>
        <end position="202"/>
    </location>
</feature>
<dbReference type="InterPro" id="IPR010611">
    <property type="entry name" value="3D_dom"/>
</dbReference>
<evidence type="ECO:0000259" key="2">
    <source>
        <dbReference type="Pfam" id="PF06725"/>
    </source>
</evidence>
<protein>
    <recommendedName>
        <fullName evidence="2">3D domain-containing protein</fullName>
    </recommendedName>
</protein>
<keyword evidence="1" id="KW-0472">Membrane</keyword>
<dbReference type="InterPro" id="IPR036908">
    <property type="entry name" value="RlpA-like_sf"/>
</dbReference>
<dbReference type="Gene3D" id="2.40.40.10">
    <property type="entry name" value="RlpA-like domain"/>
    <property type="match status" value="1"/>
</dbReference>
<accession>A0A7V3ZUN6</accession>
<dbReference type="AlphaFoldDB" id="A0A7V3ZUN6"/>
<comment type="caution">
    <text evidence="3">The sequence shown here is derived from an EMBL/GenBank/DDBJ whole genome shotgun (WGS) entry which is preliminary data.</text>
</comment>
<name>A0A7V3ZUN6_UNCW3</name>
<reference evidence="3" key="1">
    <citation type="journal article" date="2020" name="mSystems">
        <title>Genome- and Community-Level Interaction Insights into Carbon Utilization and Element Cycling Functions of Hydrothermarchaeota in Hydrothermal Sediment.</title>
        <authorList>
            <person name="Zhou Z."/>
            <person name="Liu Y."/>
            <person name="Xu W."/>
            <person name="Pan J."/>
            <person name="Luo Z.H."/>
            <person name="Li M."/>
        </authorList>
    </citation>
    <scope>NUCLEOTIDE SEQUENCE [LARGE SCALE GENOMIC DNA]</scope>
    <source>
        <strain evidence="3">SpSt-697</strain>
    </source>
</reference>
<dbReference type="CDD" id="cd22785">
    <property type="entry name" value="DPBB_MltA-like"/>
    <property type="match status" value="1"/>
</dbReference>
<evidence type="ECO:0000313" key="3">
    <source>
        <dbReference type="EMBL" id="HGK63280.1"/>
    </source>
</evidence>
<organism evidence="3">
    <name type="scientific">candidate division WOR-3 bacterium</name>
    <dbReference type="NCBI Taxonomy" id="2052148"/>
    <lineage>
        <taxon>Bacteria</taxon>
        <taxon>Bacteria division WOR-3</taxon>
    </lineage>
</organism>
<keyword evidence="1" id="KW-0812">Transmembrane</keyword>
<gene>
    <name evidence="3" type="ORF">ENU74_01590</name>
</gene>
<dbReference type="SUPFAM" id="SSF50685">
    <property type="entry name" value="Barwin-like endoglucanases"/>
    <property type="match status" value="1"/>
</dbReference>
<keyword evidence="1" id="KW-1133">Transmembrane helix</keyword>
<proteinExistence type="predicted"/>
<feature type="transmembrane region" description="Helical" evidence="1">
    <location>
        <begin position="6"/>
        <end position="23"/>
    </location>
</feature>
<dbReference type="GO" id="GO:0019867">
    <property type="term" value="C:outer membrane"/>
    <property type="evidence" value="ECO:0007669"/>
    <property type="project" value="InterPro"/>
</dbReference>
<evidence type="ECO:0000256" key="1">
    <source>
        <dbReference type="SAM" id="Phobius"/>
    </source>
</evidence>
<dbReference type="GO" id="GO:0009254">
    <property type="term" value="P:peptidoglycan turnover"/>
    <property type="evidence" value="ECO:0007669"/>
    <property type="project" value="InterPro"/>
</dbReference>
<dbReference type="EMBL" id="DTDR01000051">
    <property type="protein sequence ID" value="HGK63280.1"/>
    <property type="molecule type" value="Genomic_DNA"/>
</dbReference>
<dbReference type="Pfam" id="PF06725">
    <property type="entry name" value="3D"/>
    <property type="match status" value="1"/>
</dbReference>